<evidence type="ECO:0000256" key="1">
    <source>
        <dbReference type="SAM" id="MobiDB-lite"/>
    </source>
</evidence>
<feature type="compositionally biased region" description="Low complexity" evidence="1">
    <location>
        <begin position="54"/>
        <end position="64"/>
    </location>
</feature>
<evidence type="ECO:0008006" key="4">
    <source>
        <dbReference type="Google" id="ProtNLM"/>
    </source>
</evidence>
<gene>
    <name evidence="2" type="ORF">A2589_03380</name>
</gene>
<dbReference type="Proteomes" id="UP000177838">
    <property type="component" value="Unassembled WGS sequence"/>
</dbReference>
<name>A0A1G2QGV8_9BACT</name>
<dbReference type="EMBL" id="MHTK01000007">
    <property type="protein sequence ID" value="OHA59319.1"/>
    <property type="molecule type" value="Genomic_DNA"/>
</dbReference>
<accession>A0A1G2QGV8</accession>
<reference evidence="2 3" key="1">
    <citation type="journal article" date="2016" name="Nat. Commun.">
        <title>Thousands of microbial genomes shed light on interconnected biogeochemical processes in an aquifer system.</title>
        <authorList>
            <person name="Anantharaman K."/>
            <person name="Brown C.T."/>
            <person name="Hug L.A."/>
            <person name="Sharon I."/>
            <person name="Castelle C.J."/>
            <person name="Probst A.J."/>
            <person name="Thomas B.C."/>
            <person name="Singh A."/>
            <person name="Wilkins M.J."/>
            <person name="Karaoz U."/>
            <person name="Brodie E.L."/>
            <person name="Williams K.H."/>
            <person name="Hubbard S.S."/>
            <person name="Banfield J.F."/>
        </authorList>
    </citation>
    <scope>NUCLEOTIDE SEQUENCE [LARGE SCALE GENOMIC DNA]</scope>
</reference>
<protein>
    <recommendedName>
        <fullName evidence="4">LTD domain-containing protein</fullName>
    </recommendedName>
</protein>
<organism evidence="2 3">
    <name type="scientific">Candidatus Vogelbacteria bacterium RIFOXYD1_FULL_46_19</name>
    <dbReference type="NCBI Taxonomy" id="1802439"/>
    <lineage>
        <taxon>Bacteria</taxon>
        <taxon>Candidatus Vogeliibacteriota</taxon>
    </lineage>
</organism>
<dbReference type="STRING" id="1802439.A2589_03380"/>
<sequence>MSSGPLRDFLVILAIFVGLGFLWWASGGPTRNGSGSLISPVKLQSDSDSDSSDRSAPSQPSRSSSRTKPAAFSTSPGLVETIVLDGETYLKSPWYQQVRLGRGNASSAYQTQKEYITLSYSSRSDTSLPISGWILENGRDDKLWEVSGHFVTRQSVKVALPYGVELLLPDTRQTPHPIILKPGDKAIVTTGRISTTGSPDWQTSFRTNLCTGYLNEAKRDTFTPSLRAACPAPREEVGADRLPDECYDFVRRLRHCHEPDTEEFRDREGKLVRNHLDGVTGLSRACREWVTTRFSYNSCVAAHAADPDFYAGEWRIYLGQNWQLWDDRRESITLYDASGRLVDRLTY</sequence>
<proteinExistence type="predicted"/>
<evidence type="ECO:0000313" key="3">
    <source>
        <dbReference type="Proteomes" id="UP000177838"/>
    </source>
</evidence>
<dbReference type="AlphaFoldDB" id="A0A1G2QGV8"/>
<comment type="caution">
    <text evidence="2">The sequence shown here is derived from an EMBL/GenBank/DDBJ whole genome shotgun (WGS) entry which is preliminary data.</text>
</comment>
<feature type="region of interest" description="Disordered" evidence="1">
    <location>
        <begin position="35"/>
        <end position="72"/>
    </location>
</feature>
<evidence type="ECO:0000313" key="2">
    <source>
        <dbReference type="EMBL" id="OHA59319.1"/>
    </source>
</evidence>